<dbReference type="GO" id="GO:0016853">
    <property type="term" value="F:isomerase activity"/>
    <property type="evidence" value="ECO:0007669"/>
    <property type="project" value="UniProtKB-KW"/>
</dbReference>
<keyword evidence="1" id="KW-0413">Isomerase</keyword>
<evidence type="ECO:0000313" key="2">
    <source>
        <dbReference type="Proteomes" id="UP001164745"/>
    </source>
</evidence>
<organism evidence="1 2">
    <name type="scientific">Caldicellulosiruptor naganoensis</name>
    <dbReference type="NCBI Taxonomy" id="29324"/>
    <lineage>
        <taxon>Bacteria</taxon>
        <taxon>Bacillati</taxon>
        <taxon>Bacillota</taxon>
        <taxon>Bacillota incertae sedis</taxon>
        <taxon>Caldicellulosiruptorales</taxon>
        <taxon>Caldicellulosiruptoraceae</taxon>
        <taxon>Caldicellulosiruptor</taxon>
    </lineage>
</organism>
<dbReference type="SUPFAM" id="SSF51658">
    <property type="entry name" value="Xylose isomerase-like"/>
    <property type="match status" value="1"/>
</dbReference>
<sequence>MKQEQIAAQLFTLREFLKTEEDIYNTLKKVSKIGFRSVQISGMAKIDTYKLKNMLNEFSLTVCATHTPFERLKNEIESVIEEHKILGCYHIAIPSAPDEFKSFEGALEFAKECNEIGKKLKEENIVLSYHNHSFEFKRYDSKTWLEILIENSEPQLLMF</sequence>
<dbReference type="Proteomes" id="UP001164745">
    <property type="component" value="Chromosome"/>
</dbReference>
<protein>
    <submittedName>
        <fullName evidence="1">Sugar phosphate isomerase/epimerase</fullName>
    </submittedName>
</protein>
<name>A0ABY7BLI4_9FIRM</name>
<dbReference type="InterPro" id="IPR036237">
    <property type="entry name" value="Xyl_isomerase-like_sf"/>
</dbReference>
<dbReference type="EMBL" id="CP113864">
    <property type="protein sequence ID" value="WAM31891.1"/>
    <property type="molecule type" value="Genomic_DNA"/>
</dbReference>
<evidence type="ECO:0000313" key="1">
    <source>
        <dbReference type="EMBL" id="WAM31891.1"/>
    </source>
</evidence>
<reference evidence="1" key="1">
    <citation type="submission" date="2022-12" db="EMBL/GenBank/DDBJ databases">
        <authorList>
            <person name="Bing R.G."/>
            <person name="Willard D.J."/>
            <person name="Manesh M.J.H."/>
            <person name="Laemthong T."/>
            <person name="Crosby J.R."/>
            <person name="Kelly R.M."/>
        </authorList>
    </citation>
    <scope>NUCLEOTIDE SEQUENCE</scope>
    <source>
        <strain evidence="1">DSM 8991</strain>
    </source>
</reference>
<accession>A0ABY7BLI4</accession>
<proteinExistence type="predicted"/>
<dbReference type="Gene3D" id="3.20.20.150">
    <property type="entry name" value="Divalent-metal-dependent TIM barrel enzymes"/>
    <property type="match status" value="1"/>
</dbReference>
<keyword evidence="2" id="KW-1185">Reference proteome</keyword>
<gene>
    <name evidence="1" type="ORF">OTJ99_000372</name>
</gene>